<organism evidence="7 8">
    <name type="scientific">Pseudocercospora fuligena</name>
    <dbReference type="NCBI Taxonomy" id="685502"/>
    <lineage>
        <taxon>Eukaryota</taxon>
        <taxon>Fungi</taxon>
        <taxon>Dikarya</taxon>
        <taxon>Ascomycota</taxon>
        <taxon>Pezizomycotina</taxon>
        <taxon>Dothideomycetes</taxon>
        <taxon>Dothideomycetidae</taxon>
        <taxon>Mycosphaerellales</taxon>
        <taxon>Mycosphaerellaceae</taxon>
        <taxon>Pseudocercospora</taxon>
    </lineage>
</organism>
<keyword evidence="3" id="KW-0698">rRNA processing</keyword>
<dbReference type="GO" id="GO:0003723">
    <property type="term" value="F:RNA binding"/>
    <property type="evidence" value="ECO:0007669"/>
    <property type="project" value="TreeGrafter"/>
</dbReference>
<dbReference type="CDD" id="cd11372">
    <property type="entry name" value="RNase_PH_RRP46"/>
    <property type="match status" value="1"/>
</dbReference>
<dbReference type="InterPro" id="IPR020568">
    <property type="entry name" value="Ribosomal_Su5_D2-typ_SF"/>
</dbReference>
<sequence length="240" mass="25901">MGPELLQHPLSRADGSSVFSDGLYTILAGVNGPVEVQRRDELPEEAAIEVNFRPSSGVGGPRERWLEGIIQNVLRSILLIHLHPRTLFQFTVQVSKQPESRFRKTTSDIAILPALINAALSAAIDGGLPLAMTTSAVLAVVTDTGKVVVGPSEKEILESRSIHATAFNQHGEQLLDESAGNFDFGTWEAVVHAGQQACAAAIAPAGEDFAMTNGEKSDAPWLRETLEEQARKANAWREKT</sequence>
<evidence type="ECO:0000259" key="6">
    <source>
        <dbReference type="Pfam" id="PF01138"/>
    </source>
</evidence>
<keyword evidence="4" id="KW-0271">Exosome</keyword>
<dbReference type="InterPro" id="IPR027408">
    <property type="entry name" value="PNPase/RNase_PH_dom_sf"/>
</dbReference>
<dbReference type="InterPro" id="IPR001247">
    <property type="entry name" value="ExoRNase_PH_dom1"/>
</dbReference>
<keyword evidence="8" id="KW-1185">Reference proteome</keyword>
<dbReference type="Proteomes" id="UP000660729">
    <property type="component" value="Unassembled WGS sequence"/>
</dbReference>
<feature type="domain" description="Exoribonuclease phosphorolytic" evidence="6">
    <location>
        <begin position="10"/>
        <end position="129"/>
    </location>
</feature>
<dbReference type="AlphaFoldDB" id="A0A8H6RGN3"/>
<dbReference type="GO" id="GO:0071051">
    <property type="term" value="P:poly(A)-dependent snoRNA 3'-end processing"/>
    <property type="evidence" value="ECO:0007669"/>
    <property type="project" value="TreeGrafter"/>
</dbReference>
<evidence type="ECO:0000313" key="7">
    <source>
        <dbReference type="EMBL" id="KAF7191199.1"/>
    </source>
</evidence>
<dbReference type="OrthoDB" id="27298at2759"/>
<dbReference type="GO" id="GO:0071028">
    <property type="term" value="P:nuclear mRNA surveillance"/>
    <property type="evidence" value="ECO:0007669"/>
    <property type="project" value="TreeGrafter"/>
</dbReference>
<keyword evidence="5" id="KW-0539">Nucleus</keyword>
<evidence type="ECO:0000313" key="8">
    <source>
        <dbReference type="Proteomes" id="UP000660729"/>
    </source>
</evidence>
<proteinExistence type="inferred from homology"/>
<dbReference type="PANTHER" id="PTHR11953:SF1">
    <property type="entry name" value="EXOSOME COMPLEX COMPONENT RRP46"/>
    <property type="match status" value="1"/>
</dbReference>
<comment type="similarity">
    <text evidence="2">Belongs to the RNase PH family.</text>
</comment>
<name>A0A8H6RGN3_9PEZI</name>
<dbReference type="EMBL" id="JABCIY010000158">
    <property type="protein sequence ID" value="KAF7191199.1"/>
    <property type="molecule type" value="Genomic_DNA"/>
</dbReference>
<dbReference type="SUPFAM" id="SSF55666">
    <property type="entry name" value="Ribonuclease PH domain 2-like"/>
    <property type="match status" value="1"/>
</dbReference>
<reference evidence="7" key="1">
    <citation type="submission" date="2020-04" db="EMBL/GenBank/DDBJ databases">
        <title>Draft genome resource of the tomato pathogen Pseudocercospora fuligena.</title>
        <authorList>
            <person name="Zaccaron A."/>
        </authorList>
    </citation>
    <scope>NUCLEOTIDE SEQUENCE</scope>
    <source>
        <strain evidence="7">PF001</strain>
    </source>
</reference>
<evidence type="ECO:0000256" key="3">
    <source>
        <dbReference type="ARBA" id="ARBA00022552"/>
    </source>
</evidence>
<dbReference type="SUPFAM" id="SSF54211">
    <property type="entry name" value="Ribosomal protein S5 domain 2-like"/>
    <property type="match status" value="1"/>
</dbReference>
<evidence type="ECO:0000256" key="2">
    <source>
        <dbReference type="ARBA" id="ARBA00006678"/>
    </source>
</evidence>
<protein>
    <submittedName>
        <fullName evidence="7">Exosome complex component RRP46</fullName>
    </submittedName>
</protein>
<comment type="caution">
    <text evidence="7">The sequence shown here is derived from an EMBL/GenBank/DDBJ whole genome shotgun (WGS) entry which is preliminary data.</text>
</comment>
<dbReference type="GO" id="GO:0000177">
    <property type="term" value="C:cytoplasmic exosome (RNase complex)"/>
    <property type="evidence" value="ECO:0007669"/>
    <property type="project" value="TreeGrafter"/>
</dbReference>
<dbReference type="Pfam" id="PF01138">
    <property type="entry name" value="RNase_PH"/>
    <property type="match status" value="1"/>
</dbReference>
<dbReference type="GO" id="GO:0016075">
    <property type="term" value="P:rRNA catabolic process"/>
    <property type="evidence" value="ECO:0007669"/>
    <property type="project" value="TreeGrafter"/>
</dbReference>
<dbReference type="GO" id="GO:0005730">
    <property type="term" value="C:nucleolus"/>
    <property type="evidence" value="ECO:0007669"/>
    <property type="project" value="TreeGrafter"/>
</dbReference>
<gene>
    <name evidence="7" type="ORF">HII31_07222</name>
</gene>
<dbReference type="PANTHER" id="PTHR11953">
    <property type="entry name" value="EXOSOME COMPLEX COMPONENT"/>
    <property type="match status" value="1"/>
</dbReference>
<dbReference type="GO" id="GO:0000176">
    <property type="term" value="C:nuclear exosome (RNase complex)"/>
    <property type="evidence" value="ECO:0007669"/>
    <property type="project" value="TreeGrafter"/>
</dbReference>
<dbReference type="InterPro" id="IPR050080">
    <property type="entry name" value="RNase_PH"/>
</dbReference>
<dbReference type="GO" id="GO:0034475">
    <property type="term" value="P:U4 snRNA 3'-end processing"/>
    <property type="evidence" value="ECO:0007669"/>
    <property type="project" value="TreeGrafter"/>
</dbReference>
<dbReference type="GO" id="GO:0006364">
    <property type="term" value="P:rRNA processing"/>
    <property type="evidence" value="ECO:0007669"/>
    <property type="project" value="UniProtKB-KW"/>
</dbReference>
<evidence type="ECO:0000256" key="4">
    <source>
        <dbReference type="ARBA" id="ARBA00022835"/>
    </source>
</evidence>
<dbReference type="Gene3D" id="3.30.230.70">
    <property type="entry name" value="GHMP Kinase, N-terminal domain"/>
    <property type="match status" value="1"/>
</dbReference>
<evidence type="ECO:0000256" key="1">
    <source>
        <dbReference type="ARBA" id="ARBA00004123"/>
    </source>
</evidence>
<evidence type="ECO:0000256" key="5">
    <source>
        <dbReference type="ARBA" id="ARBA00023242"/>
    </source>
</evidence>
<comment type="subcellular location">
    <subcellularLocation>
        <location evidence="1">Nucleus</location>
    </subcellularLocation>
</comment>
<accession>A0A8H6RGN3</accession>
<dbReference type="InterPro" id="IPR036345">
    <property type="entry name" value="ExoRNase_PH_dom2_sf"/>
</dbReference>